<evidence type="ECO:0000256" key="10">
    <source>
        <dbReference type="ARBA" id="ARBA00023157"/>
    </source>
</evidence>
<evidence type="ECO:0000256" key="7">
    <source>
        <dbReference type="ARBA" id="ARBA00022685"/>
    </source>
</evidence>
<dbReference type="GO" id="GO:0042742">
    <property type="term" value="P:defense response to bacterium"/>
    <property type="evidence" value="ECO:0007669"/>
    <property type="project" value="UniProtKB-KW"/>
</dbReference>
<keyword evidence="10" id="KW-1015">Disulfide bond</keyword>
<dbReference type="OMA" id="YCRRNIC"/>
<comment type="function">
    <text evidence="1">Has an antimicrobial activity.</text>
</comment>
<keyword evidence="6" id="KW-0929">Antimicrobial</keyword>
<evidence type="ECO:0000256" key="9">
    <source>
        <dbReference type="ARBA" id="ARBA00023022"/>
    </source>
</evidence>
<evidence type="ECO:0000256" key="8">
    <source>
        <dbReference type="ARBA" id="ARBA00022729"/>
    </source>
</evidence>
<dbReference type="OrthoDB" id="8567247at2759"/>
<organism evidence="12 13">
    <name type="scientific">Cynoglossus semilaevis</name>
    <name type="common">Tongue sole</name>
    <dbReference type="NCBI Taxonomy" id="244447"/>
    <lineage>
        <taxon>Eukaryota</taxon>
        <taxon>Metazoa</taxon>
        <taxon>Chordata</taxon>
        <taxon>Craniata</taxon>
        <taxon>Vertebrata</taxon>
        <taxon>Euteleostomi</taxon>
        <taxon>Actinopterygii</taxon>
        <taxon>Neopterygii</taxon>
        <taxon>Teleostei</taxon>
        <taxon>Neoteleostei</taxon>
        <taxon>Acanthomorphata</taxon>
        <taxon>Carangaria</taxon>
        <taxon>Pleuronectiformes</taxon>
        <taxon>Pleuronectoidei</taxon>
        <taxon>Cynoglossidae</taxon>
        <taxon>Cynoglossinae</taxon>
        <taxon>Cynoglossus</taxon>
    </lineage>
</organism>
<comment type="subcellular location">
    <subcellularLocation>
        <location evidence="2">Secreted</location>
    </subcellularLocation>
</comment>
<evidence type="ECO:0000256" key="6">
    <source>
        <dbReference type="ARBA" id="ARBA00022529"/>
    </source>
</evidence>
<evidence type="ECO:0000256" key="3">
    <source>
        <dbReference type="ARBA" id="ARBA00008047"/>
    </source>
</evidence>
<dbReference type="Ensembl" id="ENSCSET00000026562.1">
    <property type="protein sequence ID" value="ENSCSEP00000026220.1"/>
    <property type="gene ID" value="ENSCSEG00000016747.1"/>
</dbReference>
<dbReference type="InterPro" id="IPR009955">
    <property type="entry name" value="LEAP-2"/>
</dbReference>
<dbReference type="AlphaFoldDB" id="A0A3P8WNI3"/>
<dbReference type="Pfam" id="PF07359">
    <property type="entry name" value="LEAP-2"/>
    <property type="match status" value="1"/>
</dbReference>
<dbReference type="PANTHER" id="PTHR21007:SF1">
    <property type="entry name" value="LIVER-EXPRESSED ANTIMICROBIAL PEPTIDE 2"/>
    <property type="match status" value="1"/>
</dbReference>
<feature type="signal peptide" evidence="11">
    <location>
        <begin position="1"/>
        <end position="25"/>
    </location>
</feature>
<keyword evidence="8 11" id="KW-0732">Signal</keyword>
<feature type="chain" id="PRO_5018021493" description="Liver-expressed antimicrobial peptide 2" evidence="11">
    <location>
        <begin position="26"/>
        <end position="79"/>
    </location>
</feature>
<keyword evidence="13" id="KW-1185">Reference proteome</keyword>
<dbReference type="GO" id="GO:0005576">
    <property type="term" value="C:extracellular region"/>
    <property type="evidence" value="ECO:0007669"/>
    <property type="project" value="UniProtKB-SubCell"/>
</dbReference>
<dbReference type="PANTHER" id="PTHR21007">
    <property type="entry name" value="LIVER EXPRESSED ANTIMICROBIAL PEPTIDE 2"/>
    <property type="match status" value="1"/>
</dbReference>
<dbReference type="GeneTree" id="ENSGT01030000235124"/>
<evidence type="ECO:0000256" key="1">
    <source>
        <dbReference type="ARBA" id="ARBA00002585"/>
    </source>
</evidence>
<evidence type="ECO:0000313" key="12">
    <source>
        <dbReference type="Ensembl" id="ENSCSEP00000026220.1"/>
    </source>
</evidence>
<dbReference type="GeneID" id="112488101"/>
<name>A0A3P8WNI3_CYNSE</name>
<dbReference type="InParanoid" id="A0A3P8WNI3"/>
<keyword evidence="5" id="KW-0964">Secreted</keyword>
<evidence type="ECO:0000256" key="5">
    <source>
        <dbReference type="ARBA" id="ARBA00022525"/>
    </source>
</evidence>
<keyword evidence="7" id="KW-0165">Cleavage on pair of basic residues</keyword>
<reference evidence="12" key="3">
    <citation type="submission" date="2025-09" db="UniProtKB">
        <authorList>
            <consortium name="Ensembl"/>
        </authorList>
    </citation>
    <scope>IDENTIFICATION</scope>
</reference>
<evidence type="ECO:0000256" key="11">
    <source>
        <dbReference type="SAM" id="SignalP"/>
    </source>
</evidence>
<dbReference type="RefSeq" id="XP_024918539.1">
    <property type="nucleotide sequence ID" value="XM_025062771.1"/>
</dbReference>
<comment type="similarity">
    <text evidence="3">Belongs to the LEAP2 family.</text>
</comment>
<accession>A0A3P8WNI3</accession>
<keyword evidence="9" id="KW-0044">Antibiotic</keyword>
<evidence type="ECO:0000256" key="2">
    <source>
        <dbReference type="ARBA" id="ARBA00004613"/>
    </source>
</evidence>
<evidence type="ECO:0000256" key="4">
    <source>
        <dbReference type="ARBA" id="ARBA00020494"/>
    </source>
</evidence>
<reference evidence="12" key="2">
    <citation type="submission" date="2025-08" db="UniProtKB">
        <authorList>
            <consortium name="Ensembl"/>
        </authorList>
    </citation>
    <scope>IDENTIFICATION</scope>
</reference>
<dbReference type="Proteomes" id="UP000265120">
    <property type="component" value="Chromosome 14"/>
</dbReference>
<reference evidence="12 13" key="1">
    <citation type="journal article" date="2014" name="Nat. Genet.">
        <title>Whole-genome sequence of a flatfish provides insights into ZW sex chromosome evolution and adaptation to a benthic lifestyle.</title>
        <authorList>
            <person name="Chen S."/>
            <person name="Zhang G."/>
            <person name="Shao C."/>
            <person name="Huang Q."/>
            <person name="Liu G."/>
            <person name="Zhang P."/>
            <person name="Song W."/>
            <person name="An N."/>
            <person name="Chalopin D."/>
            <person name="Volff J.N."/>
            <person name="Hong Y."/>
            <person name="Li Q."/>
            <person name="Sha Z."/>
            <person name="Zhou H."/>
            <person name="Xie M."/>
            <person name="Yu Q."/>
            <person name="Liu Y."/>
            <person name="Xiang H."/>
            <person name="Wang N."/>
            <person name="Wu K."/>
            <person name="Yang C."/>
            <person name="Zhou Q."/>
            <person name="Liao X."/>
            <person name="Yang L."/>
            <person name="Hu Q."/>
            <person name="Zhang J."/>
            <person name="Meng L."/>
            <person name="Jin L."/>
            <person name="Tian Y."/>
            <person name="Lian J."/>
            <person name="Yang J."/>
            <person name="Miao G."/>
            <person name="Liu S."/>
            <person name="Liang Z."/>
            <person name="Yan F."/>
            <person name="Li Y."/>
            <person name="Sun B."/>
            <person name="Zhang H."/>
            <person name="Zhang J."/>
            <person name="Zhu Y."/>
            <person name="Du M."/>
            <person name="Zhao Y."/>
            <person name="Schartl M."/>
            <person name="Tang Q."/>
            <person name="Wang J."/>
        </authorList>
    </citation>
    <scope>NUCLEOTIDE SEQUENCE</scope>
</reference>
<sequence>MKTLQEKIAVLSVLLALLCTVQVSSMPVPEDWNGLIHRTKRSLLWRWNSMKPIGSSCREHSECGTQYCRKNTCSFWLYT</sequence>
<dbReference type="Gene3D" id="4.10.40.50">
    <property type="match status" value="1"/>
</dbReference>
<dbReference type="GO" id="GO:0061844">
    <property type="term" value="P:antimicrobial humoral immune response mediated by antimicrobial peptide"/>
    <property type="evidence" value="ECO:0007669"/>
    <property type="project" value="TreeGrafter"/>
</dbReference>
<protein>
    <recommendedName>
        <fullName evidence="4">Liver-expressed antimicrobial peptide 2</fullName>
    </recommendedName>
</protein>
<proteinExistence type="inferred from homology"/>
<evidence type="ECO:0000313" key="13">
    <source>
        <dbReference type="Proteomes" id="UP000265120"/>
    </source>
</evidence>